<evidence type="ECO:0000313" key="2">
    <source>
        <dbReference type="Proteomes" id="UP001620597"/>
    </source>
</evidence>
<protein>
    <submittedName>
        <fullName evidence="1">Uncharacterized protein</fullName>
    </submittedName>
</protein>
<organism evidence="1 2">
    <name type="scientific">Oceanobacter antarcticus</name>
    <dbReference type="NCBI Taxonomy" id="3133425"/>
    <lineage>
        <taxon>Bacteria</taxon>
        <taxon>Pseudomonadati</taxon>
        <taxon>Pseudomonadota</taxon>
        <taxon>Gammaproteobacteria</taxon>
        <taxon>Oceanospirillales</taxon>
        <taxon>Oceanospirillaceae</taxon>
        <taxon>Oceanobacter</taxon>
    </lineage>
</organism>
<accession>A0ABW8ND44</accession>
<evidence type="ECO:0000313" key="1">
    <source>
        <dbReference type="EMBL" id="MFK4750831.1"/>
    </source>
</evidence>
<dbReference type="Proteomes" id="UP001620597">
    <property type="component" value="Unassembled WGS sequence"/>
</dbReference>
<dbReference type="EMBL" id="JBBKTX010000001">
    <property type="protein sequence ID" value="MFK4750831.1"/>
    <property type="molecule type" value="Genomic_DNA"/>
</dbReference>
<comment type="caution">
    <text evidence="1">The sequence shown here is derived from an EMBL/GenBank/DDBJ whole genome shotgun (WGS) entry which is preliminary data.</text>
</comment>
<gene>
    <name evidence="1" type="ORF">WG929_00275</name>
</gene>
<dbReference type="RefSeq" id="WP_416204404.1">
    <property type="nucleotide sequence ID" value="NZ_JBBKTX010000001.1"/>
</dbReference>
<keyword evidence="2" id="KW-1185">Reference proteome</keyword>
<reference evidence="1 2" key="1">
    <citation type="submission" date="2024-03" db="EMBL/GenBank/DDBJ databases">
        <title>High-quality draft genome sequence of Oceanobacter sp. wDCs-4.</title>
        <authorList>
            <person name="Dong C."/>
        </authorList>
    </citation>
    <scope>NUCLEOTIDE SEQUENCE [LARGE SCALE GENOMIC DNA]</scope>
    <source>
        <strain evidence="2">wDCs-4</strain>
    </source>
</reference>
<name>A0ABW8ND44_9GAMM</name>
<sequence>MTFKKSDMQYTHYSWTAIDGDDPKITGTPDSTLFSRKEGYEVLYMINKVLKKRDLTSTTSGRKAESLIKDELPSTSRSQINVFNWLNDNW</sequence>
<proteinExistence type="predicted"/>